<evidence type="ECO:0000313" key="1">
    <source>
        <dbReference type="EMBL" id="MXN99806.1"/>
    </source>
</evidence>
<dbReference type="OrthoDB" id="8116606at2"/>
<accession>A0A6N8T9A3</accession>
<evidence type="ECO:0008006" key="3">
    <source>
        <dbReference type="Google" id="ProtNLM"/>
    </source>
</evidence>
<sequence>MKTLTFAVVIGAISFGLWSYWGQERPGVDPIVSGSIPTQAAGRSYTISNGAASTACLGERGSPISSRSARFTADADCEAVWPGLSKARTWTNNGDGTVIVADAQGEAILTIVDGDGFDYEAVEPADAMITMVSAD</sequence>
<evidence type="ECO:0000313" key="2">
    <source>
        <dbReference type="Proteomes" id="UP000440304"/>
    </source>
</evidence>
<dbReference type="Gene3D" id="2.40.128.10">
    <property type="match status" value="1"/>
</dbReference>
<dbReference type="AlphaFoldDB" id="A0A6N8T9A3"/>
<gene>
    <name evidence="1" type="ORF">GR156_05795</name>
</gene>
<dbReference type="RefSeq" id="WP_160785203.1">
    <property type="nucleotide sequence ID" value="NZ_CP086610.1"/>
</dbReference>
<name>A0A6N8T9A3_SHIZO</name>
<reference evidence="1 2" key="1">
    <citation type="submission" date="2019-12" db="EMBL/GenBank/DDBJ databases">
        <title>Shinella granuli gen. nov., sp. nov., and proposal of the reclassification of Zoogloea ramigera ATCC 19623 as Shinella zoogloeoides sp. nov.</title>
        <authorList>
            <person name="Gao J."/>
        </authorList>
    </citation>
    <scope>NUCLEOTIDE SEQUENCE [LARGE SCALE GENOMIC DNA]</scope>
    <source>
        <strain evidence="1 2">DSM 287</strain>
    </source>
</reference>
<protein>
    <recommendedName>
        <fullName evidence="3">Alkaline proteinase inhibitor/ Outer membrane lipoprotein Omp19 domain-containing protein</fullName>
    </recommendedName>
</protein>
<dbReference type="EMBL" id="WUML01000003">
    <property type="protein sequence ID" value="MXN99806.1"/>
    <property type="molecule type" value="Genomic_DNA"/>
</dbReference>
<proteinExistence type="predicted"/>
<comment type="caution">
    <text evidence="1">The sequence shown here is derived from an EMBL/GenBank/DDBJ whole genome shotgun (WGS) entry which is preliminary data.</text>
</comment>
<organism evidence="1 2">
    <name type="scientific">Shinella zoogloeoides</name>
    <name type="common">Crabtreella saccharophila</name>
    <dbReference type="NCBI Taxonomy" id="352475"/>
    <lineage>
        <taxon>Bacteria</taxon>
        <taxon>Pseudomonadati</taxon>
        <taxon>Pseudomonadota</taxon>
        <taxon>Alphaproteobacteria</taxon>
        <taxon>Hyphomicrobiales</taxon>
        <taxon>Rhizobiaceae</taxon>
        <taxon>Shinella</taxon>
    </lineage>
</organism>
<dbReference type="Proteomes" id="UP000440304">
    <property type="component" value="Unassembled WGS sequence"/>
</dbReference>